<dbReference type="NCBIfam" id="TIGR03980">
    <property type="entry name" value="prismane_assoc"/>
    <property type="match status" value="1"/>
</dbReference>
<dbReference type="Pfam" id="PF08984">
    <property type="entry name" value="DUF1858"/>
    <property type="match status" value="1"/>
</dbReference>
<dbReference type="PANTHER" id="PTHR39341">
    <property type="entry name" value="BSL7085 PROTEIN"/>
    <property type="match status" value="1"/>
</dbReference>
<keyword evidence="3" id="KW-1185">Reference proteome</keyword>
<dbReference type="Proteomes" id="UP000184342">
    <property type="component" value="Unassembled WGS sequence"/>
</dbReference>
<feature type="domain" description="DUF1858" evidence="1">
    <location>
        <begin position="4"/>
        <end position="56"/>
    </location>
</feature>
<dbReference type="PANTHER" id="PTHR39341:SF1">
    <property type="entry name" value="DUF1858 DOMAIN-CONTAINING PROTEIN"/>
    <property type="match status" value="1"/>
</dbReference>
<name>A0A1M6CNL8_9FIRM</name>
<dbReference type="InterPro" id="IPR038062">
    <property type="entry name" value="ScdA-like_N_sf"/>
</dbReference>
<dbReference type="OrthoDB" id="15017at2"/>
<dbReference type="Gene3D" id="1.10.3910.10">
    <property type="entry name" value="SP0561-like"/>
    <property type="match status" value="1"/>
</dbReference>
<dbReference type="AlphaFoldDB" id="A0A1M6CNL8"/>
<sequence length="68" mass="7369">MAKITKDMTIGEILRIDEGLAPILMNSGMHCLGCPSAQGETIEEAAFVHGMDVNVLLDQMNSYVDSKN</sequence>
<organism evidence="2 3">
    <name type="scientific">Parasporobacterium paucivorans DSM 15970</name>
    <dbReference type="NCBI Taxonomy" id="1122934"/>
    <lineage>
        <taxon>Bacteria</taxon>
        <taxon>Bacillati</taxon>
        <taxon>Bacillota</taxon>
        <taxon>Clostridia</taxon>
        <taxon>Lachnospirales</taxon>
        <taxon>Lachnospiraceae</taxon>
        <taxon>Parasporobacterium</taxon>
    </lineage>
</organism>
<dbReference type="InterPro" id="IPR023883">
    <property type="entry name" value="CHP03980_redox-disulphide"/>
</dbReference>
<evidence type="ECO:0000259" key="1">
    <source>
        <dbReference type="Pfam" id="PF08984"/>
    </source>
</evidence>
<dbReference type="RefSeq" id="WP_073992832.1">
    <property type="nucleotide sequence ID" value="NZ_FQYT01000005.1"/>
</dbReference>
<dbReference type="SUPFAM" id="SSF140683">
    <property type="entry name" value="SP0561-like"/>
    <property type="match status" value="1"/>
</dbReference>
<dbReference type="EMBL" id="FQYT01000005">
    <property type="protein sequence ID" value="SHI62632.1"/>
    <property type="molecule type" value="Genomic_DNA"/>
</dbReference>
<evidence type="ECO:0000313" key="2">
    <source>
        <dbReference type="EMBL" id="SHI62632.1"/>
    </source>
</evidence>
<reference evidence="2 3" key="1">
    <citation type="submission" date="2016-11" db="EMBL/GenBank/DDBJ databases">
        <authorList>
            <person name="Jaros S."/>
            <person name="Januszkiewicz K."/>
            <person name="Wedrychowicz H."/>
        </authorList>
    </citation>
    <scope>NUCLEOTIDE SEQUENCE [LARGE SCALE GENOMIC DNA]</scope>
    <source>
        <strain evidence="2 3">DSM 15970</strain>
    </source>
</reference>
<dbReference type="InterPro" id="IPR015077">
    <property type="entry name" value="DUF1858"/>
</dbReference>
<protein>
    <submittedName>
        <fullName evidence="2">Hybrid cluster protein-associated redox disulfide domain-containing protein</fullName>
    </submittedName>
</protein>
<dbReference type="STRING" id="1122934.SAMN02745691_00551"/>
<accession>A0A1M6CNL8</accession>
<evidence type="ECO:0000313" key="3">
    <source>
        <dbReference type="Proteomes" id="UP000184342"/>
    </source>
</evidence>
<proteinExistence type="predicted"/>
<gene>
    <name evidence="2" type="ORF">SAMN02745691_00551</name>
</gene>